<name>A0AAN6MXS9_9PEZI</name>
<accession>A0AAN6MXS9</accession>
<dbReference type="AlphaFoldDB" id="A0AAN6MXS9"/>
<dbReference type="PANTHER" id="PTHR48229:SF1">
    <property type="entry name" value="ALPHA METHYLACYL-COA RACEMASE-RELATED"/>
    <property type="match status" value="1"/>
</dbReference>
<sequence length="583" mass="63684">MSGRIPDVYGPGTWTDATFTPITSDTHRIFRHLASITPGFTDSPTLLSKVSFITKEGYPLLPGPLKLSSVAAALHGMAGVVASEILTLRSPSSSPDRTVTIDVTHAALWLASVATVFLDGNDLATHAAEKIPLGLGRDWEMGWHSTPLKIRGTGIYPTRTPGVWYQLHGSLDVPPVLRSIGIILDPDEPAGIDTPDKAATHIAKHTAKFSAEELEMKNLMGGFCGSICWTPHQWNESSMGKSLARHPLVNATRHHVAWSPAPPAPFPPFPEHENDRRPLVGVKVVELTRVIAGPQIGTLLAAFGADVVRVNAPHLPDINTLQLSLNAGKRTVGLDLRDQEDRKYLHDLIKDCDVFVQGFRLNTLNKYGLSFERLVQQRSETGRGLVYVSENCYGPDGYYAERPGWQQIADCASGAAHVIGRALGLPDGECVLPALPVTDMSTGLAGAVATMMALRDRAKHGGSYKVHAALVAVNTFTLSKEVGLYPPEVVRETQERFGFGPMRASHHVLDLLGNVYVGWKRVLGEYLEEDSGLFQSFDNSPFGGRRLSILRPVVRFSDEESSPEWRSPSVPYAYEKKEEVAFR</sequence>
<comment type="similarity">
    <text evidence="1">Belongs to the CoA-transferase III family.</text>
</comment>
<proteinExistence type="inferred from homology"/>
<gene>
    <name evidence="2" type="ORF">QBC46DRAFT_422939</name>
</gene>
<comment type="caution">
    <text evidence="2">The sequence shown here is derived from an EMBL/GenBank/DDBJ whole genome shotgun (WGS) entry which is preliminary data.</text>
</comment>
<dbReference type="InterPro" id="IPR023606">
    <property type="entry name" value="CoA-Trfase_III_dom_1_sf"/>
</dbReference>
<dbReference type="Gene3D" id="3.40.50.10540">
    <property type="entry name" value="Crotonobetainyl-coa:carnitine coa-transferase, domain 1"/>
    <property type="match status" value="1"/>
</dbReference>
<dbReference type="InterPro" id="IPR003673">
    <property type="entry name" value="CoA-Trfase_fam_III"/>
</dbReference>
<evidence type="ECO:0000313" key="3">
    <source>
        <dbReference type="Proteomes" id="UP001303473"/>
    </source>
</evidence>
<dbReference type="GO" id="GO:0003824">
    <property type="term" value="F:catalytic activity"/>
    <property type="evidence" value="ECO:0007669"/>
    <property type="project" value="InterPro"/>
</dbReference>
<keyword evidence="3" id="KW-1185">Reference proteome</keyword>
<evidence type="ECO:0000256" key="1">
    <source>
        <dbReference type="ARBA" id="ARBA00008383"/>
    </source>
</evidence>
<reference evidence="3" key="1">
    <citation type="journal article" date="2023" name="Mol. Phylogenet. Evol.">
        <title>Genome-scale phylogeny and comparative genomics of the fungal order Sordariales.</title>
        <authorList>
            <person name="Hensen N."/>
            <person name="Bonometti L."/>
            <person name="Westerberg I."/>
            <person name="Brannstrom I.O."/>
            <person name="Guillou S."/>
            <person name="Cros-Aarteil S."/>
            <person name="Calhoun S."/>
            <person name="Haridas S."/>
            <person name="Kuo A."/>
            <person name="Mondo S."/>
            <person name="Pangilinan J."/>
            <person name="Riley R."/>
            <person name="LaButti K."/>
            <person name="Andreopoulos B."/>
            <person name="Lipzen A."/>
            <person name="Chen C."/>
            <person name="Yan M."/>
            <person name="Daum C."/>
            <person name="Ng V."/>
            <person name="Clum A."/>
            <person name="Steindorff A."/>
            <person name="Ohm R.A."/>
            <person name="Martin F."/>
            <person name="Silar P."/>
            <person name="Natvig D.O."/>
            <person name="Lalanne C."/>
            <person name="Gautier V."/>
            <person name="Ament-Velasquez S.L."/>
            <person name="Kruys A."/>
            <person name="Hutchinson M.I."/>
            <person name="Powell A.J."/>
            <person name="Barry K."/>
            <person name="Miller A.N."/>
            <person name="Grigoriev I.V."/>
            <person name="Debuchy R."/>
            <person name="Gladieux P."/>
            <person name="Hiltunen Thoren M."/>
            <person name="Johannesson H."/>
        </authorList>
    </citation>
    <scope>NUCLEOTIDE SEQUENCE [LARGE SCALE GENOMIC DNA]</scope>
    <source>
        <strain evidence="3">CBS 340.73</strain>
    </source>
</reference>
<dbReference type="SUPFAM" id="SSF89796">
    <property type="entry name" value="CoA-transferase family III (CaiB/BaiF)"/>
    <property type="match status" value="2"/>
</dbReference>
<protein>
    <submittedName>
        <fullName evidence="2">CoA-transferase family III domain-containing protein</fullName>
    </submittedName>
</protein>
<dbReference type="InterPro" id="IPR052985">
    <property type="entry name" value="CoA-trans_III_biosynth/detox"/>
</dbReference>
<dbReference type="Pfam" id="PF02515">
    <property type="entry name" value="CoA_transf_3"/>
    <property type="match status" value="1"/>
</dbReference>
<organism evidence="2 3">
    <name type="scientific">Diplogelasinospora grovesii</name>
    <dbReference type="NCBI Taxonomy" id="303347"/>
    <lineage>
        <taxon>Eukaryota</taxon>
        <taxon>Fungi</taxon>
        <taxon>Dikarya</taxon>
        <taxon>Ascomycota</taxon>
        <taxon>Pezizomycotina</taxon>
        <taxon>Sordariomycetes</taxon>
        <taxon>Sordariomycetidae</taxon>
        <taxon>Sordariales</taxon>
        <taxon>Diplogelasinosporaceae</taxon>
        <taxon>Diplogelasinospora</taxon>
    </lineage>
</organism>
<dbReference type="EMBL" id="MU853929">
    <property type="protein sequence ID" value="KAK3935319.1"/>
    <property type="molecule type" value="Genomic_DNA"/>
</dbReference>
<dbReference type="Proteomes" id="UP001303473">
    <property type="component" value="Unassembled WGS sequence"/>
</dbReference>
<dbReference type="PANTHER" id="PTHR48229">
    <property type="entry name" value="CAIB/BAIF FAMILY ENZYME (AFU_ORTHOLOGUE AFUA_1G05360)-RELATED"/>
    <property type="match status" value="1"/>
</dbReference>
<evidence type="ECO:0000313" key="2">
    <source>
        <dbReference type="EMBL" id="KAK3935319.1"/>
    </source>
</evidence>